<keyword evidence="5" id="KW-0067">ATP-binding</keyword>
<evidence type="ECO:0000313" key="8">
    <source>
        <dbReference type="EMBL" id="CAB4545404.1"/>
    </source>
</evidence>
<keyword evidence="6" id="KW-0472">Membrane</keyword>
<organism evidence="8">
    <name type="scientific">freshwater metagenome</name>
    <dbReference type="NCBI Taxonomy" id="449393"/>
    <lineage>
        <taxon>unclassified sequences</taxon>
        <taxon>metagenomes</taxon>
        <taxon>ecological metagenomes</taxon>
    </lineage>
</organism>
<accession>A0A6J6C2M1</accession>
<evidence type="ECO:0000259" key="7">
    <source>
        <dbReference type="PROSITE" id="PS50893"/>
    </source>
</evidence>
<dbReference type="CDD" id="cd03257">
    <property type="entry name" value="ABC_NikE_OppD_transporters"/>
    <property type="match status" value="1"/>
</dbReference>
<dbReference type="InterPro" id="IPR013563">
    <property type="entry name" value="Oligopep_ABC_C"/>
</dbReference>
<dbReference type="PROSITE" id="PS50893">
    <property type="entry name" value="ABC_TRANSPORTER_2"/>
    <property type="match status" value="1"/>
</dbReference>
<evidence type="ECO:0000256" key="2">
    <source>
        <dbReference type="ARBA" id="ARBA00022448"/>
    </source>
</evidence>
<dbReference type="EMBL" id="CAEZSR010000013">
    <property type="protein sequence ID" value="CAB4545404.1"/>
    <property type="molecule type" value="Genomic_DNA"/>
</dbReference>
<dbReference type="PANTHER" id="PTHR43297:SF2">
    <property type="entry name" value="DIPEPTIDE TRANSPORT ATP-BINDING PROTEIN DPPD"/>
    <property type="match status" value="1"/>
</dbReference>
<sequence length="329" mass="35123">MSGEVVLSLRDFRVSFSTLLGPVQAVRGVDLDVAAGEIVGVVGESGSGKSVTFLGMMGLLPKSAKIEGSATVRGTELVGAKPKLMRQVRGKRVAMIFQDPLSALNPTHKIGNQIVEMIRAHQSMPKDAAMRRAIELLDVVGIPQPDQRARQYPHEFSGGMRQRVMIAMAIANDPEVLIADEPTTALDVTVQAQILEVLQRIQRDLGTAIVLITHDLGVVARVADRVQVMYAGRAAERGTVDDIFAHSVHPYTRGLMASLPSVSGERLIPIPGAPPNMLNPPPGCAFAPRCIHAVDKCRTGAPPSLAQVGSNETACVRAQDNELEVITGV</sequence>
<protein>
    <submittedName>
        <fullName evidence="8">Unannotated protein</fullName>
    </submittedName>
</protein>
<dbReference type="Pfam" id="PF00005">
    <property type="entry name" value="ABC_tran"/>
    <property type="match status" value="1"/>
</dbReference>
<comment type="subcellular location">
    <subcellularLocation>
        <location evidence="1">Cell membrane</location>
        <topology evidence="1">Peripheral membrane protein</topology>
    </subcellularLocation>
</comment>
<dbReference type="InterPro" id="IPR017871">
    <property type="entry name" value="ABC_transporter-like_CS"/>
</dbReference>
<dbReference type="GO" id="GO:0016887">
    <property type="term" value="F:ATP hydrolysis activity"/>
    <property type="evidence" value="ECO:0007669"/>
    <property type="project" value="InterPro"/>
</dbReference>
<name>A0A6J6C2M1_9ZZZZ</name>
<dbReference type="SUPFAM" id="SSF52540">
    <property type="entry name" value="P-loop containing nucleoside triphosphate hydrolases"/>
    <property type="match status" value="1"/>
</dbReference>
<evidence type="ECO:0000256" key="3">
    <source>
        <dbReference type="ARBA" id="ARBA00022475"/>
    </source>
</evidence>
<dbReference type="SMART" id="SM00382">
    <property type="entry name" value="AAA"/>
    <property type="match status" value="1"/>
</dbReference>
<dbReference type="GO" id="GO:0015833">
    <property type="term" value="P:peptide transport"/>
    <property type="evidence" value="ECO:0007669"/>
    <property type="project" value="InterPro"/>
</dbReference>
<dbReference type="InterPro" id="IPR003593">
    <property type="entry name" value="AAA+_ATPase"/>
</dbReference>
<evidence type="ECO:0000256" key="5">
    <source>
        <dbReference type="ARBA" id="ARBA00022840"/>
    </source>
</evidence>
<dbReference type="InterPro" id="IPR050388">
    <property type="entry name" value="ABC_Ni/Peptide_Import"/>
</dbReference>
<reference evidence="8" key="1">
    <citation type="submission" date="2020-05" db="EMBL/GenBank/DDBJ databases">
        <authorList>
            <person name="Chiriac C."/>
            <person name="Salcher M."/>
            <person name="Ghai R."/>
            <person name="Kavagutti S V."/>
        </authorList>
    </citation>
    <scope>NUCLEOTIDE SEQUENCE</scope>
</reference>
<dbReference type="AlphaFoldDB" id="A0A6J6C2M1"/>
<dbReference type="FunFam" id="3.40.50.300:FF:000016">
    <property type="entry name" value="Oligopeptide ABC transporter ATP-binding component"/>
    <property type="match status" value="1"/>
</dbReference>
<keyword evidence="2" id="KW-0813">Transport</keyword>
<dbReference type="Pfam" id="PF08352">
    <property type="entry name" value="oligo_HPY"/>
    <property type="match status" value="1"/>
</dbReference>
<proteinExistence type="predicted"/>
<dbReference type="PROSITE" id="PS00211">
    <property type="entry name" value="ABC_TRANSPORTER_1"/>
    <property type="match status" value="1"/>
</dbReference>
<dbReference type="NCBIfam" id="TIGR01727">
    <property type="entry name" value="oligo_HPY"/>
    <property type="match status" value="1"/>
</dbReference>
<dbReference type="PANTHER" id="PTHR43297">
    <property type="entry name" value="OLIGOPEPTIDE TRANSPORT ATP-BINDING PROTEIN APPD"/>
    <property type="match status" value="1"/>
</dbReference>
<dbReference type="InterPro" id="IPR003439">
    <property type="entry name" value="ABC_transporter-like_ATP-bd"/>
</dbReference>
<dbReference type="GO" id="GO:0005886">
    <property type="term" value="C:plasma membrane"/>
    <property type="evidence" value="ECO:0007669"/>
    <property type="project" value="UniProtKB-SubCell"/>
</dbReference>
<evidence type="ECO:0000256" key="6">
    <source>
        <dbReference type="ARBA" id="ARBA00023136"/>
    </source>
</evidence>
<keyword evidence="4" id="KW-0547">Nucleotide-binding</keyword>
<evidence type="ECO:0000256" key="1">
    <source>
        <dbReference type="ARBA" id="ARBA00004202"/>
    </source>
</evidence>
<dbReference type="Gene3D" id="3.40.50.300">
    <property type="entry name" value="P-loop containing nucleotide triphosphate hydrolases"/>
    <property type="match status" value="1"/>
</dbReference>
<keyword evidence="3" id="KW-1003">Cell membrane</keyword>
<feature type="domain" description="ABC transporter" evidence="7">
    <location>
        <begin position="9"/>
        <end position="256"/>
    </location>
</feature>
<gene>
    <name evidence="8" type="ORF">UFOPK1493_00634</name>
</gene>
<dbReference type="GO" id="GO:0005524">
    <property type="term" value="F:ATP binding"/>
    <property type="evidence" value="ECO:0007669"/>
    <property type="project" value="UniProtKB-KW"/>
</dbReference>
<dbReference type="InterPro" id="IPR027417">
    <property type="entry name" value="P-loop_NTPase"/>
</dbReference>
<evidence type="ECO:0000256" key="4">
    <source>
        <dbReference type="ARBA" id="ARBA00022741"/>
    </source>
</evidence>